<dbReference type="RefSeq" id="WP_231063254.1">
    <property type="nucleotide sequence ID" value="NZ_JAJNOR010000008.1"/>
</dbReference>
<proteinExistence type="predicted"/>
<dbReference type="AlphaFoldDB" id="A0AAP2RKS2"/>
<feature type="transmembrane region" description="Helical" evidence="1">
    <location>
        <begin position="207"/>
        <end position="230"/>
    </location>
</feature>
<name>A0AAP2RKS2_9FIRM</name>
<sequence>MRRKIWDQMPLFIGIVLLIILAALPTGYEDAVIYKGTDRCAATVVSVDNSTIIDTGLIRSGEQRCIIELDGGRFKGQETVGINMLTGSLEQDKIFQKGDRAMVVISYKNDTILSVNMIDIYRMDKELWLGIAFALLLVCFAGRKGFQALLSFGITILSIWKIIVPACLNGMNAILISLLIVSILTAVIFALVYGFDRRFLTAVCGSLLGIAATCILGILLTNVFQIHGAVMPYSESLIYSGFENLNLTQIFMSSIFIGASGAVMDLAVDITSAIHEVVEKRPDISRREAVRSGIHVGRAAMGTMTTTLLLAYSGGYLTLLMVFMAQGTPVYNILNYKHIASEVLHTVVGSIGLVTVAPFTAMVGGMMLTRKKHK</sequence>
<dbReference type="EMBL" id="JAJNOR010000008">
    <property type="protein sequence ID" value="MCD2493399.1"/>
    <property type="molecule type" value="Genomic_DNA"/>
</dbReference>
<feature type="transmembrane region" description="Helical" evidence="1">
    <location>
        <begin position="299"/>
        <end position="323"/>
    </location>
</feature>
<comment type="caution">
    <text evidence="2">The sequence shown here is derived from an EMBL/GenBank/DDBJ whole genome shotgun (WGS) entry which is preliminary data.</text>
</comment>
<feature type="transmembrane region" description="Helical" evidence="1">
    <location>
        <begin position="174"/>
        <end position="195"/>
    </location>
</feature>
<feature type="transmembrane region" description="Helical" evidence="1">
    <location>
        <begin position="343"/>
        <end position="368"/>
    </location>
</feature>
<accession>A0AAP2RKS2</accession>
<feature type="transmembrane region" description="Helical" evidence="1">
    <location>
        <begin position="149"/>
        <end position="168"/>
    </location>
</feature>
<keyword evidence="1" id="KW-1133">Transmembrane helix</keyword>
<protein>
    <submittedName>
        <fullName evidence="2">YibE/F family protein</fullName>
    </submittedName>
</protein>
<dbReference type="Pfam" id="PF07907">
    <property type="entry name" value="YibE_F"/>
    <property type="match status" value="1"/>
</dbReference>
<feature type="transmembrane region" description="Helical" evidence="1">
    <location>
        <begin position="127"/>
        <end position="142"/>
    </location>
</feature>
<reference evidence="2 3" key="1">
    <citation type="submission" date="2021-11" db="EMBL/GenBank/DDBJ databases">
        <title>Lacrimispora sp. nov. NSJ-141 isolated from human feces.</title>
        <authorList>
            <person name="Abdugheni R."/>
        </authorList>
    </citation>
    <scope>NUCLEOTIDE SEQUENCE [LARGE SCALE GENOMIC DNA]</scope>
    <source>
        <strain evidence="2 3">NSJ-141</strain>
    </source>
</reference>
<evidence type="ECO:0000313" key="2">
    <source>
        <dbReference type="EMBL" id="MCD2493399.1"/>
    </source>
</evidence>
<dbReference type="Proteomes" id="UP001299265">
    <property type="component" value="Unassembled WGS sequence"/>
</dbReference>
<dbReference type="PANTHER" id="PTHR41771:SF1">
    <property type="entry name" value="MEMBRANE PROTEIN"/>
    <property type="match status" value="1"/>
</dbReference>
<dbReference type="InterPro" id="IPR012507">
    <property type="entry name" value="YibE_F"/>
</dbReference>
<evidence type="ECO:0000313" key="3">
    <source>
        <dbReference type="Proteomes" id="UP001299265"/>
    </source>
</evidence>
<dbReference type="PANTHER" id="PTHR41771">
    <property type="entry name" value="MEMBRANE PROTEIN-RELATED"/>
    <property type="match status" value="1"/>
</dbReference>
<gene>
    <name evidence="2" type="ORF">LQE92_12315</name>
</gene>
<organism evidence="2 3">
    <name type="scientific">Lientehia hominis</name>
    <dbReference type="NCBI Taxonomy" id="2897778"/>
    <lineage>
        <taxon>Bacteria</taxon>
        <taxon>Bacillati</taxon>
        <taxon>Bacillota</taxon>
        <taxon>Clostridia</taxon>
        <taxon>Lachnospirales</taxon>
        <taxon>Lachnospiraceae</taxon>
        <taxon>Lientehia</taxon>
    </lineage>
</organism>
<evidence type="ECO:0000256" key="1">
    <source>
        <dbReference type="SAM" id="Phobius"/>
    </source>
</evidence>
<feature type="transmembrane region" description="Helical" evidence="1">
    <location>
        <begin position="250"/>
        <end position="278"/>
    </location>
</feature>
<keyword evidence="1" id="KW-0812">Transmembrane</keyword>
<keyword evidence="3" id="KW-1185">Reference proteome</keyword>
<keyword evidence="1" id="KW-0472">Membrane</keyword>